<dbReference type="Pfam" id="PF16022">
    <property type="entry name" value="DUF4783"/>
    <property type="match status" value="1"/>
</dbReference>
<dbReference type="AlphaFoldDB" id="A0A0B8T3G1"/>
<proteinExistence type="predicted"/>
<evidence type="ECO:0000256" key="1">
    <source>
        <dbReference type="SAM" id="SignalP"/>
    </source>
</evidence>
<reference evidence="3" key="1">
    <citation type="submission" date="2014-04" db="EMBL/GenBank/DDBJ databases">
        <title>Whole-Genome optical mapping and complete genome sequence of Sphingobacterium deserti sp. nov., a new spaces isolated from desert in the west of China.</title>
        <authorList>
            <person name="Teng C."/>
            <person name="Zhou Z."/>
            <person name="Li X."/>
            <person name="Chen M."/>
            <person name="Lin M."/>
            <person name="Wang L."/>
            <person name="Su S."/>
            <person name="Zhang C."/>
            <person name="Zhang W."/>
        </authorList>
    </citation>
    <scope>NUCLEOTIDE SEQUENCE [LARGE SCALE GENOMIC DNA]</scope>
    <source>
        <strain evidence="3">ACCC05744</strain>
    </source>
</reference>
<keyword evidence="1" id="KW-0732">Signal</keyword>
<feature type="chain" id="PRO_5002138615" description="DUF4783 domain-containing protein" evidence="1">
    <location>
        <begin position="23"/>
        <end position="132"/>
    </location>
</feature>
<sequence length="132" mass="15026">MMRRTLAILLCCMSLFIQVSIAQTGEFDAVVEEISSSLKVGNAKKLSNVFSNNLTLSVKKDDGTYSKFQAELLLEDFFRSNKVEQLKRLQCVNNAPNSYIVFSLKTAKSTYRVFIKLSSVNKRFQVVELRIE</sequence>
<organism evidence="2 3">
    <name type="scientific">Sphingobacterium deserti</name>
    <dbReference type="NCBI Taxonomy" id="1229276"/>
    <lineage>
        <taxon>Bacteria</taxon>
        <taxon>Pseudomonadati</taxon>
        <taxon>Bacteroidota</taxon>
        <taxon>Sphingobacteriia</taxon>
        <taxon>Sphingobacteriales</taxon>
        <taxon>Sphingobacteriaceae</taxon>
        <taxon>Sphingobacterium</taxon>
    </lineage>
</organism>
<name>A0A0B8T3G1_9SPHI</name>
<feature type="signal peptide" evidence="1">
    <location>
        <begin position="1"/>
        <end position="22"/>
    </location>
</feature>
<evidence type="ECO:0008006" key="4">
    <source>
        <dbReference type="Google" id="ProtNLM"/>
    </source>
</evidence>
<dbReference type="Gene3D" id="3.10.450.50">
    <property type="match status" value="1"/>
</dbReference>
<dbReference type="InterPro" id="IPR031977">
    <property type="entry name" value="DUF4783"/>
</dbReference>
<reference evidence="2 3" key="2">
    <citation type="journal article" date="2015" name="PLoS ONE">
        <title>Whole-Genome Optical Mapping and Finished Genome Sequence of Sphingobacterium deserti sp. nov., a New Species Isolated from the Western Desert of China.</title>
        <authorList>
            <person name="Teng C."/>
            <person name="Zhou Z."/>
            <person name="Molnar I."/>
            <person name="Li X."/>
            <person name="Tang R."/>
            <person name="Chen M."/>
            <person name="Wang L."/>
            <person name="Su S."/>
            <person name="Zhang W."/>
            <person name="Lin M."/>
        </authorList>
    </citation>
    <scope>NUCLEOTIDE SEQUENCE [LARGE SCALE GENOMIC DNA]</scope>
    <source>
        <strain evidence="3">ACCC05744</strain>
    </source>
</reference>
<gene>
    <name evidence="2" type="ORF">DI53_2654</name>
</gene>
<evidence type="ECO:0000313" key="3">
    <source>
        <dbReference type="Proteomes" id="UP000031802"/>
    </source>
</evidence>
<comment type="caution">
    <text evidence="2">The sequence shown here is derived from an EMBL/GenBank/DDBJ whole genome shotgun (WGS) entry which is preliminary data.</text>
</comment>
<dbReference type="Proteomes" id="UP000031802">
    <property type="component" value="Unassembled WGS sequence"/>
</dbReference>
<protein>
    <recommendedName>
        <fullName evidence="4">DUF4783 domain-containing protein</fullName>
    </recommendedName>
</protein>
<dbReference type="STRING" id="1229276.DI53_2654"/>
<keyword evidence="3" id="KW-1185">Reference proteome</keyword>
<dbReference type="EMBL" id="JJMU01000048">
    <property type="protein sequence ID" value="KGE13593.1"/>
    <property type="molecule type" value="Genomic_DNA"/>
</dbReference>
<dbReference type="PATRIC" id="fig|1229276.3.peg.2729"/>
<accession>A0A0B8T3G1</accession>
<evidence type="ECO:0000313" key="2">
    <source>
        <dbReference type="EMBL" id="KGE13593.1"/>
    </source>
</evidence>